<evidence type="ECO:0000313" key="3">
    <source>
        <dbReference type="Proteomes" id="UP001445076"/>
    </source>
</evidence>
<feature type="non-terminal residue" evidence="2">
    <location>
        <position position="1"/>
    </location>
</feature>
<evidence type="ECO:0000313" key="2">
    <source>
        <dbReference type="EMBL" id="KAK8721552.1"/>
    </source>
</evidence>
<feature type="non-terminal residue" evidence="2">
    <location>
        <position position="100"/>
    </location>
</feature>
<keyword evidence="3" id="KW-1185">Reference proteome</keyword>
<feature type="compositionally biased region" description="Basic and acidic residues" evidence="1">
    <location>
        <begin position="14"/>
        <end position="24"/>
    </location>
</feature>
<comment type="caution">
    <text evidence="2">The sequence shown here is derived from an EMBL/GenBank/DDBJ whole genome shotgun (WGS) entry which is preliminary data.</text>
</comment>
<reference evidence="2 3" key="1">
    <citation type="journal article" date="2024" name="BMC Genomics">
        <title>Genome assembly of redclaw crayfish (Cherax quadricarinatus) provides insights into its immune adaptation and hypoxia tolerance.</title>
        <authorList>
            <person name="Liu Z."/>
            <person name="Zheng J."/>
            <person name="Li H."/>
            <person name="Fang K."/>
            <person name="Wang S."/>
            <person name="He J."/>
            <person name="Zhou D."/>
            <person name="Weng S."/>
            <person name="Chi M."/>
            <person name="Gu Z."/>
            <person name="He J."/>
            <person name="Li F."/>
            <person name="Wang M."/>
        </authorList>
    </citation>
    <scope>NUCLEOTIDE SEQUENCE [LARGE SCALE GENOMIC DNA]</scope>
    <source>
        <strain evidence="2">ZL_2023a</strain>
    </source>
</reference>
<feature type="compositionally biased region" description="Low complexity" evidence="1">
    <location>
        <begin position="36"/>
        <end position="45"/>
    </location>
</feature>
<dbReference type="AlphaFoldDB" id="A0AAW0VYI5"/>
<gene>
    <name evidence="2" type="ORF">OTU49_012778</name>
</gene>
<evidence type="ECO:0000256" key="1">
    <source>
        <dbReference type="SAM" id="MobiDB-lite"/>
    </source>
</evidence>
<name>A0AAW0VYI5_CHEQU</name>
<dbReference type="Proteomes" id="UP001445076">
    <property type="component" value="Unassembled WGS sequence"/>
</dbReference>
<dbReference type="EMBL" id="JARKIK010000100">
    <property type="protein sequence ID" value="KAK8721552.1"/>
    <property type="molecule type" value="Genomic_DNA"/>
</dbReference>
<feature type="region of interest" description="Disordered" evidence="1">
    <location>
        <begin position="1"/>
        <end position="55"/>
    </location>
</feature>
<protein>
    <submittedName>
        <fullName evidence="2">Uncharacterized protein</fullName>
    </submittedName>
</protein>
<organism evidence="2 3">
    <name type="scientific">Cherax quadricarinatus</name>
    <name type="common">Australian red claw crayfish</name>
    <dbReference type="NCBI Taxonomy" id="27406"/>
    <lineage>
        <taxon>Eukaryota</taxon>
        <taxon>Metazoa</taxon>
        <taxon>Ecdysozoa</taxon>
        <taxon>Arthropoda</taxon>
        <taxon>Crustacea</taxon>
        <taxon>Multicrustacea</taxon>
        <taxon>Malacostraca</taxon>
        <taxon>Eumalacostraca</taxon>
        <taxon>Eucarida</taxon>
        <taxon>Decapoda</taxon>
        <taxon>Pleocyemata</taxon>
        <taxon>Astacidea</taxon>
        <taxon>Parastacoidea</taxon>
        <taxon>Parastacidae</taxon>
        <taxon>Cherax</taxon>
    </lineage>
</organism>
<sequence length="100" mass="11132">DDSSSSDRSNSYTKEVESGDENPRRRSSPPHPSEPSHPCLSPSLSKPDKNTEDEASCASLVEEVKRLTASQESRRGQVRRVSVELRAAQQRLKQLNATIR</sequence>
<feature type="compositionally biased region" description="Low complexity" evidence="1">
    <location>
        <begin position="1"/>
        <end position="11"/>
    </location>
</feature>
<accession>A0AAW0VYI5</accession>
<proteinExistence type="predicted"/>